<dbReference type="GO" id="GO:0032259">
    <property type="term" value="P:methylation"/>
    <property type="evidence" value="ECO:0007669"/>
    <property type="project" value="UniProtKB-KW"/>
</dbReference>
<gene>
    <name evidence="1" type="ORF">QO033_15160</name>
</gene>
<proteinExistence type="predicted"/>
<dbReference type="InterPro" id="IPR025690">
    <property type="entry name" value="Methyltransf_put"/>
</dbReference>
<dbReference type="Proteomes" id="UP001243757">
    <property type="component" value="Unassembled WGS sequence"/>
</dbReference>
<dbReference type="EMBL" id="JASNJD010000011">
    <property type="protein sequence ID" value="MDK3019022.1"/>
    <property type="molecule type" value="Genomic_DNA"/>
</dbReference>
<reference evidence="1 2" key="1">
    <citation type="submission" date="2023-05" db="EMBL/GenBank/DDBJ databases">
        <title>Pseudodonghicola sp. nov.</title>
        <authorList>
            <person name="Huang J."/>
        </authorList>
    </citation>
    <scope>NUCLEOTIDE SEQUENCE [LARGE SCALE GENOMIC DNA]</scope>
    <source>
        <strain evidence="1 2">IC7</strain>
    </source>
</reference>
<dbReference type="Pfam" id="PF12692">
    <property type="entry name" value="Methyltransf_17"/>
    <property type="match status" value="1"/>
</dbReference>
<dbReference type="RefSeq" id="WP_284481825.1">
    <property type="nucleotide sequence ID" value="NZ_JASNJD010000011.1"/>
</dbReference>
<keyword evidence="1" id="KW-0808">Transferase</keyword>
<keyword evidence="2" id="KW-1185">Reference proteome</keyword>
<dbReference type="InterPro" id="IPR029063">
    <property type="entry name" value="SAM-dependent_MTases_sf"/>
</dbReference>
<evidence type="ECO:0000313" key="1">
    <source>
        <dbReference type="EMBL" id="MDK3019022.1"/>
    </source>
</evidence>
<dbReference type="Gene3D" id="3.40.50.150">
    <property type="entry name" value="Vaccinia Virus protein VP39"/>
    <property type="match status" value="1"/>
</dbReference>
<organism evidence="1 2">
    <name type="scientific">Pseudodonghicola flavimaris</name>
    <dbReference type="NCBI Taxonomy" id="3050036"/>
    <lineage>
        <taxon>Bacteria</taxon>
        <taxon>Pseudomonadati</taxon>
        <taxon>Pseudomonadota</taxon>
        <taxon>Alphaproteobacteria</taxon>
        <taxon>Rhodobacterales</taxon>
        <taxon>Paracoccaceae</taxon>
        <taxon>Pseudodonghicola</taxon>
    </lineage>
</organism>
<protein>
    <submittedName>
        <fullName evidence="1">Class I SAM-dependent methyltransferase</fullName>
    </submittedName>
</protein>
<sequence length="161" mass="17811">MSRLDLFIDRMVSQRACLDYAIAQTAAMPGPVFELGLGNGRTYHHMREKIEGRDIYVFERAVASHPDSTPEEAFTLLGDVMETLPAALARFGPTASLVHADLGGHNRAKNDVFARKVSPLIEPLLAEGGLMVSSDRMYFETLTELPLPEGAVEGRCFIYRK</sequence>
<keyword evidence="1" id="KW-0489">Methyltransferase</keyword>
<name>A0ABT7F339_9RHOB</name>
<evidence type="ECO:0000313" key="2">
    <source>
        <dbReference type="Proteomes" id="UP001243757"/>
    </source>
</evidence>
<dbReference type="GO" id="GO:0008168">
    <property type="term" value="F:methyltransferase activity"/>
    <property type="evidence" value="ECO:0007669"/>
    <property type="project" value="UniProtKB-KW"/>
</dbReference>
<comment type="caution">
    <text evidence="1">The sequence shown here is derived from an EMBL/GenBank/DDBJ whole genome shotgun (WGS) entry which is preliminary data.</text>
</comment>
<accession>A0ABT7F339</accession>